<sequence length="105" mass="11758">MAFEHELGLLIDLQKREALEKFQAYLTAVNEHFGIEPQARTHRSHYPEHFMTILGIMSGLREGELNPESEAQYDSMIVAAADASGEFDPVKLFKLLTPKIGEGKG</sequence>
<dbReference type="Proteomes" id="UP000179069">
    <property type="component" value="Unassembled WGS sequence"/>
</dbReference>
<protein>
    <submittedName>
        <fullName evidence="1">Uncharacterized protein</fullName>
    </submittedName>
</protein>
<comment type="caution">
    <text evidence="1">The sequence shown here is derived from an EMBL/GenBank/DDBJ whole genome shotgun (WGS) entry which is preliminary data.</text>
</comment>
<proteinExistence type="predicted"/>
<dbReference type="AlphaFoldDB" id="A0A1G1VLG3"/>
<reference evidence="1 2" key="1">
    <citation type="journal article" date="2016" name="Nat. Commun.">
        <title>Thousands of microbial genomes shed light on interconnected biogeochemical processes in an aquifer system.</title>
        <authorList>
            <person name="Anantharaman K."/>
            <person name="Brown C.T."/>
            <person name="Hug L.A."/>
            <person name="Sharon I."/>
            <person name="Castelle C.J."/>
            <person name="Probst A.J."/>
            <person name="Thomas B.C."/>
            <person name="Singh A."/>
            <person name="Wilkins M.J."/>
            <person name="Karaoz U."/>
            <person name="Brodie E.L."/>
            <person name="Williams K.H."/>
            <person name="Hubbard S.S."/>
            <person name="Banfield J.F."/>
        </authorList>
    </citation>
    <scope>NUCLEOTIDE SEQUENCE [LARGE SCALE GENOMIC DNA]</scope>
</reference>
<name>A0A1G1VLG3_9BACT</name>
<evidence type="ECO:0000313" key="2">
    <source>
        <dbReference type="Proteomes" id="UP000179069"/>
    </source>
</evidence>
<organism evidence="1 2">
    <name type="scientific">Candidatus Chisholmbacteria bacterium RIFCSPHIGHO2_01_FULL_49_18</name>
    <dbReference type="NCBI Taxonomy" id="1797590"/>
    <lineage>
        <taxon>Bacteria</taxon>
        <taxon>Candidatus Chisholmiibacteriota</taxon>
    </lineage>
</organism>
<evidence type="ECO:0000313" key="1">
    <source>
        <dbReference type="EMBL" id="OGY16250.1"/>
    </source>
</evidence>
<gene>
    <name evidence="1" type="ORF">A2785_01510</name>
</gene>
<accession>A0A1G1VLG3</accession>
<dbReference type="EMBL" id="MHCI01000018">
    <property type="protein sequence ID" value="OGY16250.1"/>
    <property type="molecule type" value="Genomic_DNA"/>
</dbReference>